<keyword evidence="4" id="KW-0539">Nucleus</keyword>
<evidence type="ECO:0000256" key="3">
    <source>
        <dbReference type="ARBA" id="ARBA00022884"/>
    </source>
</evidence>
<evidence type="ECO:0000313" key="7">
    <source>
        <dbReference type="Proteomes" id="UP000094527"/>
    </source>
</evidence>
<comment type="similarity">
    <text evidence="2">Belongs to the PNO1 family.</text>
</comment>
<dbReference type="Pfam" id="PF22891">
    <property type="entry name" value="KH_PNO1_2nd"/>
    <property type="match status" value="1"/>
</dbReference>
<dbReference type="PANTHER" id="PTHR12826:SF13">
    <property type="entry name" value="RNA-BINDING PROTEIN PNO1"/>
    <property type="match status" value="1"/>
</dbReference>
<dbReference type="EMBL" id="LJIJ01006227">
    <property type="protein sequence ID" value="ODM87070.1"/>
    <property type="molecule type" value="Genomic_DNA"/>
</dbReference>
<dbReference type="CDD" id="cd22392">
    <property type="entry name" value="KH-I_PNO1_rpt2"/>
    <property type="match status" value="1"/>
</dbReference>
<dbReference type="SUPFAM" id="SSF54791">
    <property type="entry name" value="Eukaryotic type KH-domain (KH-domain type I)"/>
    <property type="match status" value="1"/>
</dbReference>
<evidence type="ECO:0000256" key="2">
    <source>
        <dbReference type="ARBA" id="ARBA00007515"/>
    </source>
</evidence>
<reference evidence="6 7" key="1">
    <citation type="journal article" date="2016" name="Genome Biol. Evol.">
        <title>Gene Family Evolution Reflects Adaptation to Soil Environmental Stressors in the Genome of the Collembolan Orchesella cincta.</title>
        <authorList>
            <person name="Faddeeva-Vakhrusheva A."/>
            <person name="Derks M.F."/>
            <person name="Anvar S.Y."/>
            <person name="Agamennone V."/>
            <person name="Suring W."/>
            <person name="Smit S."/>
            <person name="van Straalen N.M."/>
            <person name="Roelofs D."/>
        </authorList>
    </citation>
    <scope>NUCLEOTIDE SEQUENCE [LARGE SCALE GENOMIC DNA]</scope>
    <source>
        <tissue evidence="6">Mixed pool</tissue>
    </source>
</reference>
<keyword evidence="3" id="KW-0694">RNA-binding</keyword>
<dbReference type="InterPro" id="IPR036612">
    <property type="entry name" value="KH_dom_type_1_sf"/>
</dbReference>
<dbReference type="Proteomes" id="UP000094527">
    <property type="component" value="Unassembled WGS sequence"/>
</dbReference>
<evidence type="ECO:0000256" key="4">
    <source>
        <dbReference type="ARBA" id="ARBA00023242"/>
    </source>
</evidence>
<evidence type="ECO:0000313" key="6">
    <source>
        <dbReference type="EMBL" id="ODM87070.1"/>
    </source>
</evidence>
<keyword evidence="7" id="KW-1185">Reference proteome</keyword>
<dbReference type="FunFam" id="3.30.1370.10:FF:000048">
    <property type="entry name" value="RNA-binding protein PNO1 isoform X2"/>
    <property type="match status" value="1"/>
</dbReference>
<dbReference type="CDD" id="cd22391">
    <property type="entry name" value="KH-I_PNO1_rpt1"/>
    <property type="match status" value="1"/>
</dbReference>
<gene>
    <name evidence="6" type="ORF">Ocin01_19612</name>
</gene>
<dbReference type="InterPro" id="IPR055212">
    <property type="entry name" value="KH-I_PNO1_first"/>
</dbReference>
<comment type="subcellular location">
    <subcellularLocation>
        <location evidence="1">Nucleus</location>
        <location evidence="1">Nucleolus</location>
    </subcellularLocation>
</comment>
<evidence type="ECO:0000259" key="5">
    <source>
        <dbReference type="SMART" id="SM00322"/>
    </source>
</evidence>
<comment type="caution">
    <text evidence="6">The sequence shown here is derived from an EMBL/GenBank/DDBJ whole genome shotgun (WGS) entry which is preliminary data.</text>
</comment>
<dbReference type="SMART" id="SM00322">
    <property type="entry name" value="KH"/>
    <property type="match status" value="1"/>
</dbReference>
<dbReference type="Gene3D" id="3.30.1370.10">
    <property type="entry name" value="K Homology domain, type 1"/>
    <property type="match status" value="1"/>
</dbReference>
<dbReference type="InterPro" id="IPR055211">
    <property type="entry name" value="KH_PNO1_2nd"/>
</dbReference>
<accession>A0A1D2M280</accession>
<feature type="domain" description="K Homology" evidence="5">
    <location>
        <begin position="99"/>
        <end position="172"/>
    </location>
</feature>
<evidence type="ECO:0000256" key="1">
    <source>
        <dbReference type="ARBA" id="ARBA00004604"/>
    </source>
</evidence>
<dbReference type="PANTHER" id="PTHR12826">
    <property type="entry name" value="RIBONUCLEASE Y"/>
    <property type="match status" value="1"/>
</dbReference>
<dbReference type="OrthoDB" id="1932641at2759"/>
<sequence length="632" mass="72802">MEVDVGGPTESTGKYELRKVSVPPHRYTPLKQKWRDIFTPIVEHLELQVRFNLKTRNVEIRAREDVKDASYLQKAVDFVQAFVYGFAVEDALALVRLENLFIDTFQVEDVKPLKGDHLSRAIGRLAGKGGRTKFTIENATKTRIVLADSRIHILGSFENIQLAKRAVCNLILGTPPSKFRFQVICGINYVGTKRRDPAAPAKNIILDNEEKEETPQTEKTMDDLPPEVLTTILEHAILNEPRNHVLVYRLVNPQWKEIVESLLEKEVISRRLEAFPEMKIGGQSDQLSVYCPRTIFRPEGNPFSFNSLLLDGYKHFRQDPTDTQMALPIFISKFGSNLTTFALQDQIIHKIAGYDAQIHEQLEEYLLRRRRTNQEEHWTRGILEPPPLPSLSTLKLKSELYYEEEDTKINPLYVWLVASYADQLVHLCLNTSGPFPALQKGHTNTVLRGEECKPSRITRLEKIDWHLWKLSPGSLLGHRSDALVNREGIQNIPTTRVIAGNVKKLTVRFSDDEDETLIDRALLTMFPGLERIQLLFYYSFGLYWEMTRYECQHQGANQVVSKMNEGDPADEILALKRRLLPLLEQKAVLVMRYRDPAEIEVRDQIYEAITAARSERASIFNDWLLWVKMRTK</sequence>
<protein>
    <submittedName>
        <fullName evidence="6">RNA-binding protein PNO1</fullName>
    </submittedName>
</protein>
<dbReference type="FunFam" id="3.30.1370.10:FF:000009">
    <property type="entry name" value="RNA-binding protein PNO1"/>
    <property type="match status" value="1"/>
</dbReference>
<dbReference type="STRING" id="48709.A0A1D2M280"/>
<name>A0A1D2M280_ORCCI</name>
<dbReference type="InterPro" id="IPR004087">
    <property type="entry name" value="KH_dom"/>
</dbReference>
<organism evidence="6 7">
    <name type="scientific">Orchesella cincta</name>
    <name type="common">Springtail</name>
    <name type="synonym">Podura cincta</name>
    <dbReference type="NCBI Taxonomy" id="48709"/>
    <lineage>
        <taxon>Eukaryota</taxon>
        <taxon>Metazoa</taxon>
        <taxon>Ecdysozoa</taxon>
        <taxon>Arthropoda</taxon>
        <taxon>Hexapoda</taxon>
        <taxon>Collembola</taxon>
        <taxon>Entomobryomorpha</taxon>
        <taxon>Entomobryoidea</taxon>
        <taxon>Orchesellidae</taxon>
        <taxon>Orchesellinae</taxon>
        <taxon>Orchesella</taxon>
    </lineage>
</organism>
<dbReference type="AlphaFoldDB" id="A0A1D2M280"/>
<dbReference type="GO" id="GO:0005730">
    <property type="term" value="C:nucleolus"/>
    <property type="evidence" value="ECO:0007669"/>
    <property type="project" value="UniProtKB-SubCell"/>
</dbReference>
<proteinExistence type="inferred from homology"/>
<dbReference type="GO" id="GO:0003723">
    <property type="term" value="F:RNA binding"/>
    <property type="evidence" value="ECO:0007669"/>
    <property type="project" value="UniProtKB-KW"/>
</dbReference>